<feature type="compositionally biased region" description="Polar residues" evidence="7">
    <location>
        <begin position="30"/>
        <end position="41"/>
    </location>
</feature>
<dbReference type="InterPro" id="IPR020472">
    <property type="entry name" value="WD40_PAC1"/>
</dbReference>
<dbReference type="SUPFAM" id="SSF50978">
    <property type="entry name" value="WD40 repeat-like"/>
    <property type="match status" value="1"/>
</dbReference>
<dbReference type="PROSITE" id="PS50082">
    <property type="entry name" value="WD_REPEATS_2"/>
    <property type="match status" value="4"/>
</dbReference>
<evidence type="ECO:0000256" key="1">
    <source>
        <dbReference type="ARBA" id="ARBA00004123"/>
    </source>
</evidence>
<feature type="compositionally biased region" description="Basic residues" evidence="7">
    <location>
        <begin position="12"/>
        <end position="29"/>
    </location>
</feature>
<dbReference type="InterPro" id="IPR036322">
    <property type="entry name" value="WD40_repeat_dom_sf"/>
</dbReference>
<dbReference type="PANTHER" id="PTHR19865">
    <property type="entry name" value="U3 SMALL NUCLEOLAR RNA INTERACTING PROTEIN 2"/>
    <property type="match status" value="1"/>
</dbReference>
<feature type="coiled-coil region" evidence="6">
    <location>
        <begin position="367"/>
        <end position="394"/>
    </location>
</feature>
<feature type="repeat" description="WD" evidence="5">
    <location>
        <begin position="249"/>
        <end position="292"/>
    </location>
</feature>
<keyword evidence="6" id="KW-0175">Coiled coil</keyword>
<dbReference type="PROSITE" id="PS00678">
    <property type="entry name" value="WD_REPEATS_1"/>
    <property type="match status" value="1"/>
</dbReference>
<evidence type="ECO:0000256" key="5">
    <source>
        <dbReference type="PROSITE-ProRule" id="PRU00221"/>
    </source>
</evidence>
<dbReference type="PANTHER" id="PTHR19865:SF0">
    <property type="entry name" value="U3 SMALL NUCLEOLAR RNA-INTERACTING PROTEIN 2"/>
    <property type="match status" value="1"/>
</dbReference>
<evidence type="ECO:0000256" key="6">
    <source>
        <dbReference type="SAM" id="Coils"/>
    </source>
</evidence>
<evidence type="ECO:0000256" key="7">
    <source>
        <dbReference type="SAM" id="MobiDB-lite"/>
    </source>
</evidence>
<evidence type="ECO:0000313" key="8">
    <source>
        <dbReference type="EMBL" id="PVU99429.1"/>
    </source>
</evidence>
<feature type="repeat" description="WD" evidence="5">
    <location>
        <begin position="293"/>
        <end position="326"/>
    </location>
</feature>
<feature type="repeat" description="WD" evidence="5">
    <location>
        <begin position="154"/>
        <end position="195"/>
    </location>
</feature>
<comment type="subcellular location">
    <subcellularLocation>
        <location evidence="1">Nucleus</location>
    </subcellularLocation>
</comment>
<gene>
    <name evidence="8" type="ORF">BB559_000730</name>
</gene>
<dbReference type="SMART" id="SM00320">
    <property type="entry name" value="WD40"/>
    <property type="match status" value="6"/>
</dbReference>
<dbReference type="GO" id="GO:0032040">
    <property type="term" value="C:small-subunit processome"/>
    <property type="evidence" value="ECO:0007669"/>
    <property type="project" value="TreeGrafter"/>
</dbReference>
<feature type="repeat" description="WD" evidence="5">
    <location>
        <begin position="207"/>
        <end position="248"/>
    </location>
</feature>
<evidence type="ECO:0000313" key="9">
    <source>
        <dbReference type="Proteomes" id="UP000245699"/>
    </source>
</evidence>
<keyword evidence="2 5" id="KW-0853">WD repeat</keyword>
<accession>A0A2T9Z4D5</accession>
<dbReference type="InterPro" id="IPR001680">
    <property type="entry name" value="WD40_rpt"/>
</dbReference>
<dbReference type="GO" id="GO:0034511">
    <property type="term" value="F:U3 snoRNA binding"/>
    <property type="evidence" value="ECO:0007669"/>
    <property type="project" value="InterPro"/>
</dbReference>
<dbReference type="Gene3D" id="2.130.10.10">
    <property type="entry name" value="YVTN repeat-like/Quinoprotein amine dehydrogenase"/>
    <property type="match status" value="2"/>
</dbReference>
<evidence type="ECO:0000256" key="4">
    <source>
        <dbReference type="ARBA" id="ARBA00023242"/>
    </source>
</evidence>
<protein>
    <submittedName>
        <fullName evidence="8">Uncharacterized protein</fullName>
    </submittedName>
</protein>
<evidence type="ECO:0000256" key="2">
    <source>
        <dbReference type="ARBA" id="ARBA00022574"/>
    </source>
</evidence>
<sequence>MAKEKFLSLPNNKRKNPSNRNSYPKKRNVGSKSRNYDSNKQNTEKDDDLDQIGANAAYDDSENNSNSEIESDSSDNDHDFETEAEKRLRIAKEYVQTLKQDAEMTVGFDAEEIDKDIISARLQLDVEESSGRIHKRIANKFANNFENLSVSEYKNGHHLSITCIAISSNIKFLYSGSKDGTVVKWDLHSKKKLAIIKGQKKGGKNPSLGHYDAVLCIALSHDGKYLATGSSDRLINIWNPEDLSYISTYKQHKDAVTGLAFRKILGQNQLYSCSFDRMVKLWNVDENGYIETLFGHQDGISDISTLSREQAVTVGKRDKTLRLWKIIDENQLLFRAGTNSVINKILGKKKDLLILPESQLNLPTDEIENSEDTIENSEDKERILETDNADSQEELDNEIIKKLVEEYHSDLFLAKRKNMDFMEGSVDSVLMVDEETFITGGDSGAISLWSTSRKKPIFIHHLAHGIEKIYPESTTKKETDTSDANANLSPRWIISLAGIPLSDMFVSGSWDGYLRIWKIDQNRNKGFRLINAIPIDGYINQVVVVENGPPSSKTNSVKVKVNPVTIGVAVGQEHKFGRWGRMKSVRNHVKTIQLEPSS</sequence>
<dbReference type="PROSITE" id="PS50294">
    <property type="entry name" value="WD_REPEATS_REGION"/>
    <property type="match status" value="2"/>
</dbReference>
<dbReference type="EMBL" id="MBFT01000037">
    <property type="protein sequence ID" value="PVU99429.1"/>
    <property type="molecule type" value="Genomic_DNA"/>
</dbReference>
<feature type="region of interest" description="Disordered" evidence="7">
    <location>
        <begin position="1"/>
        <end position="80"/>
    </location>
</feature>
<dbReference type="AlphaFoldDB" id="A0A2T9Z4D5"/>
<comment type="caution">
    <text evidence="8">The sequence shown here is derived from an EMBL/GenBank/DDBJ whole genome shotgun (WGS) entry which is preliminary data.</text>
</comment>
<dbReference type="STRING" id="61424.A0A2T9Z4D5"/>
<dbReference type="OrthoDB" id="189968at2759"/>
<evidence type="ECO:0000256" key="3">
    <source>
        <dbReference type="ARBA" id="ARBA00022737"/>
    </source>
</evidence>
<reference evidence="8 9" key="1">
    <citation type="journal article" date="2018" name="MBio">
        <title>Comparative Genomics Reveals the Core Gene Toolbox for the Fungus-Insect Symbiosis.</title>
        <authorList>
            <person name="Wang Y."/>
            <person name="Stata M."/>
            <person name="Wang W."/>
            <person name="Stajich J.E."/>
            <person name="White M.M."/>
            <person name="Moncalvo J.M."/>
        </authorList>
    </citation>
    <scope>NUCLEOTIDE SEQUENCE [LARGE SCALE GENOMIC DNA]</scope>
    <source>
        <strain evidence="8 9">AUS-77-4</strain>
    </source>
</reference>
<dbReference type="InterPro" id="IPR039241">
    <property type="entry name" value="Rrp9-like"/>
</dbReference>
<dbReference type="PRINTS" id="PR00320">
    <property type="entry name" value="GPROTEINBRPT"/>
</dbReference>
<keyword evidence="3" id="KW-0677">Repeat</keyword>
<organism evidence="8 9">
    <name type="scientific">Furculomyces boomerangus</name>
    <dbReference type="NCBI Taxonomy" id="61424"/>
    <lineage>
        <taxon>Eukaryota</taxon>
        <taxon>Fungi</taxon>
        <taxon>Fungi incertae sedis</taxon>
        <taxon>Zoopagomycota</taxon>
        <taxon>Kickxellomycotina</taxon>
        <taxon>Harpellomycetes</taxon>
        <taxon>Harpellales</taxon>
        <taxon>Harpellaceae</taxon>
        <taxon>Furculomyces</taxon>
    </lineage>
</organism>
<name>A0A2T9Z4D5_9FUNG</name>
<proteinExistence type="predicted"/>
<dbReference type="InterPro" id="IPR019775">
    <property type="entry name" value="WD40_repeat_CS"/>
</dbReference>
<keyword evidence="4" id="KW-0539">Nucleus</keyword>
<dbReference type="Proteomes" id="UP000245699">
    <property type="component" value="Unassembled WGS sequence"/>
</dbReference>
<dbReference type="InterPro" id="IPR015943">
    <property type="entry name" value="WD40/YVTN_repeat-like_dom_sf"/>
</dbReference>
<dbReference type="Pfam" id="PF00400">
    <property type="entry name" value="WD40"/>
    <property type="match status" value="5"/>
</dbReference>
<keyword evidence="9" id="KW-1185">Reference proteome</keyword>